<dbReference type="PROSITE" id="PS51471">
    <property type="entry name" value="FE2OG_OXY"/>
    <property type="match status" value="1"/>
</dbReference>
<keyword evidence="5" id="KW-0408">Iron</keyword>
<accession>A0A6J5P7X7</accession>
<comment type="cofactor">
    <cofactor evidence="1">
        <name>L-ascorbate</name>
        <dbReference type="ChEBI" id="CHEBI:38290"/>
    </cofactor>
</comment>
<protein>
    <submittedName>
        <fullName evidence="7">Oxoglutarate/iron-dependent dioxygenase</fullName>
    </submittedName>
</protein>
<keyword evidence="2" id="KW-0479">Metal-binding</keyword>
<dbReference type="SMART" id="SM00702">
    <property type="entry name" value="P4Hc"/>
    <property type="match status" value="1"/>
</dbReference>
<evidence type="ECO:0000313" key="8">
    <source>
        <dbReference type="EMBL" id="CAB4170865.1"/>
    </source>
</evidence>
<dbReference type="Pfam" id="PF13640">
    <property type="entry name" value="2OG-FeII_Oxy_3"/>
    <property type="match status" value="1"/>
</dbReference>
<evidence type="ECO:0000256" key="5">
    <source>
        <dbReference type="ARBA" id="ARBA00023004"/>
    </source>
</evidence>
<dbReference type="Gene3D" id="2.60.120.620">
    <property type="entry name" value="q2cbj1_9rhob like domain"/>
    <property type="match status" value="1"/>
</dbReference>
<dbReference type="GO" id="GO:0005506">
    <property type="term" value="F:iron ion binding"/>
    <property type="evidence" value="ECO:0007669"/>
    <property type="project" value="InterPro"/>
</dbReference>
<organism evidence="7">
    <name type="scientific">uncultured Caudovirales phage</name>
    <dbReference type="NCBI Taxonomy" id="2100421"/>
    <lineage>
        <taxon>Viruses</taxon>
        <taxon>Duplodnaviria</taxon>
        <taxon>Heunggongvirae</taxon>
        <taxon>Uroviricota</taxon>
        <taxon>Caudoviricetes</taxon>
        <taxon>Peduoviridae</taxon>
        <taxon>Maltschvirus</taxon>
        <taxon>Maltschvirus maltsch</taxon>
    </lineage>
</organism>
<evidence type="ECO:0000256" key="3">
    <source>
        <dbReference type="ARBA" id="ARBA00022964"/>
    </source>
</evidence>
<dbReference type="InterPro" id="IPR044862">
    <property type="entry name" value="Pro_4_hyd_alph_FE2OG_OXY"/>
</dbReference>
<dbReference type="GO" id="GO:0016705">
    <property type="term" value="F:oxidoreductase activity, acting on paired donors, with incorporation or reduction of molecular oxygen"/>
    <property type="evidence" value="ECO:0007669"/>
    <property type="project" value="InterPro"/>
</dbReference>
<reference evidence="7" key="1">
    <citation type="submission" date="2020-04" db="EMBL/GenBank/DDBJ databases">
        <authorList>
            <person name="Chiriac C."/>
            <person name="Salcher M."/>
            <person name="Ghai R."/>
            <person name="Kavagutti S V."/>
        </authorList>
    </citation>
    <scope>NUCLEOTIDE SEQUENCE</scope>
</reference>
<dbReference type="EMBL" id="LR797534">
    <property type="protein sequence ID" value="CAB4223071.1"/>
    <property type="molecule type" value="Genomic_DNA"/>
</dbReference>
<evidence type="ECO:0000313" key="7">
    <source>
        <dbReference type="EMBL" id="CAB4167949.1"/>
    </source>
</evidence>
<gene>
    <name evidence="10" type="ORF">UFOVP1666_114</name>
    <name evidence="7" type="ORF">UFOVP867_69</name>
    <name evidence="8" type="ORF">UFOVP913_129</name>
    <name evidence="9" type="ORF">UFOVP993_182</name>
</gene>
<dbReference type="EMBL" id="LR796858">
    <property type="protein sequence ID" value="CAB4170865.1"/>
    <property type="molecule type" value="Genomic_DNA"/>
</dbReference>
<evidence type="ECO:0000313" key="9">
    <source>
        <dbReference type="EMBL" id="CAB4177123.1"/>
    </source>
</evidence>
<keyword evidence="4" id="KW-0560">Oxidoreductase</keyword>
<dbReference type="EMBL" id="LR796815">
    <property type="protein sequence ID" value="CAB4167949.1"/>
    <property type="molecule type" value="Genomic_DNA"/>
</dbReference>
<sequence length="215" mass="24550">MVSSNPTEGTKYERHYMIEADDVIVIDDIIPKEDQIILFDLMSQNTLPYQYYRSTVHDAAALTKNNRIVDSSMMVNMVVINDFVSPLLKEFVPIIAAIPFKIRHLLRVKVNITHPHLLSREDTFNVPHVDYAGALNDGYDTLVTAIYYLNDSDGDTYIFDQDRKYNGHDLTIKKQVAPKQGRLVVFSGNLLHSGNNPRRNETRMVANINVVIVKE</sequence>
<name>A0A6J5P7X7_9CAUD</name>
<evidence type="ECO:0000259" key="6">
    <source>
        <dbReference type="PROSITE" id="PS51471"/>
    </source>
</evidence>
<dbReference type="GO" id="GO:0031418">
    <property type="term" value="F:L-ascorbic acid binding"/>
    <property type="evidence" value="ECO:0007669"/>
    <property type="project" value="InterPro"/>
</dbReference>
<evidence type="ECO:0000256" key="4">
    <source>
        <dbReference type="ARBA" id="ARBA00023002"/>
    </source>
</evidence>
<keyword evidence="3 7" id="KW-0223">Dioxygenase</keyword>
<proteinExistence type="predicted"/>
<dbReference type="InterPro" id="IPR005123">
    <property type="entry name" value="Oxoglu/Fe-dep_dioxygenase_dom"/>
</dbReference>
<feature type="domain" description="Fe2OG dioxygenase" evidence="6">
    <location>
        <begin position="101"/>
        <end position="212"/>
    </location>
</feature>
<evidence type="ECO:0000256" key="1">
    <source>
        <dbReference type="ARBA" id="ARBA00001961"/>
    </source>
</evidence>
<dbReference type="SUPFAM" id="SSF51197">
    <property type="entry name" value="Clavaminate synthase-like"/>
    <property type="match status" value="1"/>
</dbReference>
<dbReference type="InterPro" id="IPR006620">
    <property type="entry name" value="Pro_4_hyd_alph"/>
</dbReference>
<dbReference type="EMBL" id="LR796944">
    <property type="protein sequence ID" value="CAB4177123.1"/>
    <property type="molecule type" value="Genomic_DNA"/>
</dbReference>
<dbReference type="GO" id="GO:0051213">
    <property type="term" value="F:dioxygenase activity"/>
    <property type="evidence" value="ECO:0007669"/>
    <property type="project" value="UniProtKB-KW"/>
</dbReference>
<evidence type="ECO:0000313" key="10">
    <source>
        <dbReference type="EMBL" id="CAB4223071.1"/>
    </source>
</evidence>
<evidence type="ECO:0000256" key="2">
    <source>
        <dbReference type="ARBA" id="ARBA00022723"/>
    </source>
</evidence>